<feature type="transmembrane region" description="Helical" evidence="1">
    <location>
        <begin position="127"/>
        <end position="149"/>
    </location>
</feature>
<feature type="transmembrane region" description="Helical" evidence="1">
    <location>
        <begin position="161"/>
        <end position="180"/>
    </location>
</feature>
<proteinExistence type="predicted"/>
<keyword evidence="1" id="KW-1133">Transmembrane helix</keyword>
<keyword evidence="1" id="KW-0472">Membrane</keyword>
<evidence type="ECO:0000313" key="2">
    <source>
        <dbReference type="EMBL" id="TQS01393.1"/>
    </source>
</evidence>
<keyword evidence="1" id="KW-0812">Transmembrane</keyword>
<feature type="transmembrane region" description="Helical" evidence="1">
    <location>
        <begin position="186"/>
        <end position="202"/>
    </location>
</feature>
<evidence type="ECO:0000313" key="4">
    <source>
        <dbReference type="Proteomes" id="UP000319219"/>
    </source>
</evidence>
<evidence type="ECO:0000313" key="3">
    <source>
        <dbReference type="EMBL" id="TQS01448.1"/>
    </source>
</evidence>
<dbReference type="EMBL" id="VIJZ01000001">
    <property type="protein sequence ID" value="TQS01448.1"/>
    <property type="molecule type" value="Genomic_DNA"/>
</dbReference>
<organism evidence="2 4">
    <name type="scientific">Paenibacillus ottowii</name>
    <dbReference type="NCBI Taxonomy" id="2315729"/>
    <lineage>
        <taxon>Bacteria</taxon>
        <taxon>Bacillati</taxon>
        <taxon>Bacillota</taxon>
        <taxon>Bacilli</taxon>
        <taxon>Bacillales</taxon>
        <taxon>Paenibacillaceae</taxon>
        <taxon>Paenibacillus</taxon>
    </lineage>
</organism>
<feature type="transmembrane region" description="Helical" evidence="1">
    <location>
        <begin position="81"/>
        <end position="107"/>
    </location>
</feature>
<accession>A0ABY3BDY2</accession>
<evidence type="ECO:0000256" key="1">
    <source>
        <dbReference type="SAM" id="Phobius"/>
    </source>
</evidence>
<dbReference type="EMBL" id="VIJZ01000001">
    <property type="protein sequence ID" value="TQS01393.1"/>
    <property type="molecule type" value="Genomic_DNA"/>
</dbReference>
<feature type="transmembrane region" description="Helical" evidence="1">
    <location>
        <begin position="57"/>
        <end position="74"/>
    </location>
</feature>
<protein>
    <submittedName>
        <fullName evidence="2">Uncharacterized protein</fullName>
    </submittedName>
</protein>
<dbReference type="Proteomes" id="UP000319219">
    <property type="component" value="Unassembled WGS sequence"/>
</dbReference>
<name>A0ABY3BDY2_9BACL</name>
<keyword evidence="4" id="KW-1185">Reference proteome</keyword>
<reference evidence="2 4" key="1">
    <citation type="submission" date="2019-07" db="EMBL/GenBank/DDBJ databases">
        <title>Paenibacillus ottowii sp. nov. isolated from a fermentation system processing bovine manure.</title>
        <authorList>
            <person name="Velazquez L.F."/>
            <person name="Rajbanshi S."/>
            <person name="Guan S."/>
            <person name="Hinchee M."/>
            <person name="Welsh A."/>
        </authorList>
    </citation>
    <scope>NUCLEOTIDE SEQUENCE [LARGE SCALE GENOMIC DNA]</scope>
    <source>
        <strain evidence="2 4">MS2379</strain>
    </source>
</reference>
<gene>
    <name evidence="2" type="ORF">FKV70_03405</name>
    <name evidence="3" type="ORF">FKV70_03695</name>
</gene>
<feature type="transmembrane region" description="Helical" evidence="1">
    <location>
        <begin position="6"/>
        <end position="26"/>
    </location>
</feature>
<sequence>MWDTSMFITFSVVESFAAFVLTLTIFRLKALDFQWQALVVTLLMSCQSFVLREELQLAFLAPVINILLMVLLITTIVKVPLIWSCILSVTGFFVYTLFQTILLLLMYSDVPMSELQGGSAKGSLLQAVTSAVVLIVSGLLYKFGIGFIAPFDKLRIKWEQNIVIIVIIGALATLTVIAYVNDVWLNIAYFALAAGMFLYYALRKEREYD</sequence>
<comment type="caution">
    <text evidence="2">The sequence shown here is derived from an EMBL/GenBank/DDBJ whole genome shotgun (WGS) entry which is preliminary data.</text>
</comment>